<proteinExistence type="predicted"/>
<sequence>MLGLSKNIYQVPPSSSLSVNSKEERFDYDESESDENDEGVSMGKLRLEQGFSFRSFIDQINAKTKALAMAREMDAERGIRQADANGSVGSIDTTTSTSTDVGQVSNDTRPKANIRRIPSGARPSTAEPNLGTSTPMKSAPPDNDSRSQTISDLLVQSTPLAPLKSAHINREQQPKDILKDKLMETHKNQNEKEEEILSAENDNDILNEISKLKKDIELYQQSQSRKEEEFQKIEQSLREKDDELERLRGNRSEQEEVISLLHNQLNEHREYIELLQKDRKDDAQKYQQTIDTLEKQLQTVTSKLEVNNTLEERLRQATENLEMEKKSSGKVIEELEKALGDIKETNVQLSSSMEDLKKCKISLTQEAVVNCQEIDNLRRKLAEHEEEIDRQQKEKEKVVLGNRAEISALSSANDRLQAECERLKKQISILEKQHLEHESLRDGLEKTNKGMLDVIDTLKRTSQEQHETIAKLEAGAEKRWNKEMQALSHFKLKYEKLEAQCQTTQNESRSLRENLEKEKFAEQEFREFLVGVSLFEVDIGSLILTGYQQCKFNFSLDGMFTETNSEFIGFKSKQDILDRKTVESKLEASQHELELLTKTIETEWKPKVDVFQKEQERLAAKNDELELKLAKSEVTIRDLERSLEELNDKVFVVSSERDSYAEEKHTLNEQNKHLDSKLEAEEKRTLDLSTQIEKLISEHNVLTEQLNELRMQLESGQQSLNQKDELLDVQQKSIAEFQGEIAKLHQYINKIEGKSSKKITFQVASHSHPHLTKRIYDSLMVDAVNNLNLVELQNMVKNMILLLEIPLSKLTKKIPLVSIYLRYEKSLCLHFANRLHHLVFHEAIDIKRFTNVAYGQYLESHDICHLQHPLEKCLENLFKEVSSRLLLSP</sequence>
<feature type="region of interest" description="Disordered" evidence="2">
    <location>
        <begin position="1"/>
        <end position="42"/>
    </location>
</feature>
<keyword evidence="1" id="KW-0175">Coiled coil</keyword>
<dbReference type="Proteomes" id="UP000190831">
    <property type="component" value="Chromosome H"/>
</dbReference>
<evidence type="ECO:0000313" key="4">
    <source>
        <dbReference type="Proteomes" id="UP000190831"/>
    </source>
</evidence>
<organism evidence="3 4">
    <name type="scientific">Lachancea fermentati</name>
    <name type="common">Zygosaccharomyces fermentati</name>
    <dbReference type="NCBI Taxonomy" id="4955"/>
    <lineage>
        <taxon>Eukaryota</taxon>
        <taxon>Fungi</taxon>
        <taxon>Dikarya</taxon>
        <taxon>Ascomycota</taxon>
        <taxon>Saccharomycotina</taxon>
        <taxon>Saccharomycetes</taxon>
        <taxon>Saccharomycetales</taxon>
        <taxon>Saccharomycetaceae</taxon>
        <taxon>Lachancea</taxon>
    </lineage>
</organism>
<gene>
    <name evidence="3" type="ORF">LAFE_0H02388G</name>
</gene>
<evidence type="ECO:0000256" key="2">
    <source>
        <dbReference type="SAM" id="MobiDB-lite"/>
    </source>
</evidence>
<evidence type="ECO:0000313" key="3">
    <source>
        <dbReference type="EMBL" id="SCW03940.1"/>
    </source>
</evidence>
<dbReference type="AlphaFoldDB" id="A0A1G4MJ78"/>
<feature type="compositionally biased region" description="Low complexity" evidence="2">
    <location>
        <begin position="86"/>
        <end position="105"/>
    </location>
</feature>
<feature type="coiled-coil region" evidence="1">
    <location>
        <begin position="487"/>
        <end position="514"/>
    </location>
</feature>
<accession>A0A1G4MJ78</accession>
<dbReference type="Pfam" id="PF11778">
    <property type="entry name" value="SID"/>
    <property type="match status" value="1"/>
</dbReference>
<evidence type="ECO:0000256" key="1">
    <source>
        <dbReference type="SAM" id="Coils"/>
    </source>
</evidence>
<feature type="compositionally biased region" description="Acidic residues" evidence="2">
    <location>
        <begin position="26"/>
        <end position="38"/>
    </location>
</feature>
<dbReference type="OrthoDB" id="5376259at2759"/>
<name>A0A1G4MJ78_LACFM</name>
<dbReference type="EMBL" id="LT598491">
    <property type="protein sequence ID" value="SCW03940.1"/>
    <property type="molecule type" value="Genomic_DNA"/>
</dbReference>
<keyword evidence="4" id="KW-1185">Reference proteome</keyword>
<feature type="coiled-coil region" evidence="1">
    <location>
        <begin position="579"/>
        <end position="719"/>
    </location>
</feature>
<feature type="coiled-coil region" evidence="1">
    <location>
        <begin position="175"/>
        <end position="440"/>
    </location>
</feature>
<feature type="region of interest" description="Disordered" evidence="2">
    <location>
        <begin position="79"/>
        <end position="147"/>
    </location>
</feature>
<dbReference type="InterPro" id="IPR021750">
    <property type="entry name" value="Sid4-like"/>
</dbReference>
<dbReference type="STRING" id="4955.A0A1G4MJ78"/>
<dbReference type="OMA" id="MISFESA"/>
<protein>
    <submittedName>
        <fullName evidence="3">LAFE_0H02388g1_1</fullName>
    </submittedName>
</protein>
<feature type="compositionally biased region" description="Polar residues" evidence="2">
    <location>
        <begin position="126"/>
        <end position="136"/>
    </location>
</feature>
<reference evidence="3 4" key="1">
    <citation type="submission" date="2016-03" db="EMBL/GenBank/DDBJ databases">
        <authorList>
            <person name="Devillers H."/>
        </authorList>
    </citation>
    <scope>NUCLEOTIDE SEQUENCE [LARGE SCALE GENOMIC DNA]</scope>
    <source>
        <strain evidence="3">CBS 6772</strain>
    </source>
</reference>